<dbReference type="GO" id="GO:0008718">
    <property type="term" value="F:D-amino-acid dehydrogenase activity"/>
    <property type="evidence" value="ECO:0007669"/>
    <property type="project" value="TreeGrafter"/>
</dbReference>
<evidence type="ECO:0000313" key="5">
    <source>
        <dbReference type="Proteomes" id="UP000528286"/>
    </source>
</evidence>
<dbReference type="Gene3D" id="3.50.50.60">
    <property type="entry name" value="FAD/NAD(P)-binding domain"/>
    <property type="match status" value="2"/>
</dbReference>
<dbReference type="Proteomes" id="UP000528286">
    <property type="component" value="Unassembled WGS sequence"/>
</dbReference>
<dbReference type="GO" id="GO:0005886">
    <property type="term" value="C:plasma membrane"/>
    <property type="evidence" value="ECO:0007669"/>
    <property type="project" value="TreeGrafter"/>
</dbReference>
<dbReference type="Pfam" id="PF01266">
    <property type="entry name" value="DAO"/>
    <property type="match status" value="1"/>
</dbReference>
<dbReference type="Gene3D" id="3.30.9.10">
    <property type="entry name" value="D-Amino Acid Oxidase, subunit A, domain 2"/>
    <property type="match status" value="1"/>
</dbReference>
<dbReference type="SUPFAM" id="SSF51905">
    <property type="entry name" value="FAD/NAD(P)-binding domain"/>
    <property type="match status" value="1"/>
</dbReference>
<evidence type="ECO:0000256" key="2">
    <source>
        <dbReference type="ARBA" id="ARBA00023002"/>
    </source>
</evidence>
<evidence type="ECO:0000256" key="1">
    <source>
        <dbReference type="ARBA" id="ARBA00009410"/>
    </source>
</evidence>
<protein>
    <submittedName>
        <fullName evidence="4">Glycine/D-amino acid oxidase-like deaminating enzyme</fullName>
    </submittedName>
</protein>
<evidence type="ECO:0000259" key="3">
    <source>
        <dbReference type="Pfam" id="PF01266"/>
    </source>
</evidence>
<evidence type="ECO:0000313" key="4">
    <source>
        <dbReference type="EMBL" id="MBB4063424.1"/>
    </source>
</evidence>
<keyword evidence="5" id="KW-1185">Reference proteome</keyword>
<comment type="similarity">
    <text evidence="1">Belongs to the DadA oxidoreductase family.</text>
</comment>
<sequence length="454" mass="48963">MPGPALVPFSGDMDLPSRVDIAVVGGGVAGAFTALELAERGHRVLLIEKGMIGGEQSSRNWGWVRIGMRDLREAPMMLDAIRLWQGLDERIEARSGYVRSGIVFACETEKAVESHEAWLRDFRAAGYLAALGNGPGMEMIGKLQMEALFPGLAVHARAALHAPVDGRAEPQKVAPAVAEAARRKGAAVVTGCAVLGIDWQNGRVSGIETERGHVRCDAVVLAAGVWTSGMARLEGIDLPQLKVLNTVVRTTAPPAGEAAPDQALWTDRYAFRRREDGGYSIASAAENIFEIVPDSFRYAKPFSAILKQDWKSLRPRLSRFWRDEWLAWAGGADGFLSLLRKHRVLDPVPATGTVMRALAALRQDYPVFRSLRIEQEWAGMIEVVPDAVPVISHVEGRDGLVIATGFSGHGFGISPGAGRLAADLACGDDPCVDPRDFRLARFSDGSPITVMGGV</sequence>
<dbReference type="PANTHER" id="PTHR13847">
    <property type="entry name" value="SARCOSINE DEHYDROGENASE-RELATED"/>
    <property type="match status" value="1"/>
</dbReference>
<dbReference type="EMBL" id="JACIEZ010000001">
    <property type="protein sequence ID" value="MBB4063424.1"/>
    <property type="molecule type" value="Genomic_DNA"/>
</dbReference>
<dbReference type="InterPro" id="IPR006076">
    <property type="entry name" value="FAD-dep_OxRdtase"/>
</dbReference>
<dbReference type="GO" id="GO:0055130">
    <property type="term" value="P:D-alanine catabolic process"/>
    <property type="evidence" value="ECO:0007669"/>
    <property type="project" value="TreeGrafter"/>
</dbReference>
<name>A0A7W6J281_9HYPH</name>
<dbReference type="PANTHER" id="PTHR13847:SF280">
    <property type="entry name" value="D-AMINO ACID DEHYDROGENASE"/>
    <property type="match status" value="1"/>
</dbReference>
<proteinExistence type="inferred from homology"/>
<keyword evidence="2" id="KW-0560">Oxidoreductase</keyword>
<dbReference type="AlphaFoldDB" id="A0A7W6J281"/>
<dbReference type="RefSeq" id="WP_183364612.1">
    <property type="nucleotide sequence ID" value="NZ_JACIEZ010000001.1"/>
</dbReference>
<feature type="domain" description="FAD dependent oxidoreductase" evidence="3">
    <location>
        <begin position="20"/>
        <end position="424"/>
    </location>
</feature>
<dbReference type="InterPro" id="IPR036188">
    <property type="entry name" value="FAD/NAD-bd_sf"/>
</dbReference>
<organism evidence="4 5">
    <name type="scientific">Gellertiella hungarica</name>
    <dbReference type="NCBI Taxonomy" id="1572859"/>
    <lineage>
        <taxon>Bacteria</taxon>
        <taxon>Pseudomonadati</taxon>
        <taxon>Pseudomonadota</taxon>
        <taxon>Alphaproteobacteria</taxon>
        <taxon>Hyphomicrobiales</taxon>
        <taxon>Rhizobiaceae</taxon>
        <taxon>Gellertiella</taxon>
    </lineage>
</organism>
<dbReference type="GO" id="GO:0005737">
    <property type="term" value="C:cytoplasm"/>
    <property type="evidence" value="ECO:0007669"/>
    <property type="project" value="TreeGrafter"/>
</dbReference>
<gene>
    <name evidence="4" type="ORF">GGR23_000585</name>
</gene>
<accession>A0A7W6J281</accession>
<reference evidence="4 5" key="1">
    <citation type="submission" date="2020-08" db="EMBL/GenBank/DDBJ databases">
        <title>Genomic Encyclopedia of Type Strains, Phase IV (KMG-IV): sequencing the most valuable type-strain genomes for metagenomic binning, comparative biology and taxonomic classification.</title>
        <authorList>
            <person name="Goeker M."/>
        </authorList>
    </citation>
    <scope>NUCLEOTIDE SEQUENCE [LARGE SCALE GENOMIC DNA]</scope>
    <source>
        <strain evidence="4 5">DSM 29853</strain>
    </source>
</reference>
<comment type="caution">
    <text evidence="4">The sequence shown here is derived from an EMBL/GenBank/DDBJ whole genome shotgun (WGS) entry which is preliminary data.</text>
</comment>